<evidence type="ECO:0000259" key="1">
    <source>
        <dbReference type="Pfam" id="PF21788"/>
    </source>
</evidence>
<dbReference type="Proteomes" id="UP001549921">
    <property type="component" value="Unassembled WGS sequence"/>
</dbReference>
<protein>
    <recommendedName>
        <fullName evidence="1">Transposable element P transposase-like GTP-binding insertion domain-containing protein</fullName>
    </recommendedName>
</protein>
<comment type="caution">
    <text evidence="2">The sequence shown here is derived from an EMBL/GenBank/DDBJ whole genome shotgun (WGS) entry which is preliminary data.</text>
</comment>
<dbReference type="InterPro" id="IPR048366">
    <property type="entry name" value="TNP-like_GBD"/>
</dbReference>
<organism evidence="2 3">
    <name type="scientific">Loxostege sticticalis</name>
    <name type="common">Beet webworm moth</name>
    <dbReference type="NCBI Taxonomy" id="481309"/>
    <lineage>
        <taxon>Eukaryota</taxon>
        <taxon>Metazoa</taxon>
        <taxon>Ecdysozoa</taxon>
        <taxon>Arthropoda</taxon>
        <taxon>Hexapoda</taxon>
        <taxon>Insecta</taxon>
        <taxon>Pterygota</taxon>
        <taxon>Neoptera</taxon>
        <taxon>Endopterygota</taxon>
        <taxon>Lepidoptera</taxon>
        <taxon>Glossata</taxon>
        <taxon>Ditrysia</taxon>
        <taxon>Pyraloidea</taxon>
        <taxon>Crambidae</taxon>
        <taxon>Pyraustinae</taxon>
        <taxon>Loxostege</taxon>
    </lineage>
</organism>
<feature type="domain" description="Transposable element P transposase-like GTP-binding insertion" evidence="1">
    <location>
        <begin position="9"/>
        <end position="70"/>
    </location>
</feature>
<dbReference type="AlphaFoldDB" id="A0ABD0T1W8"/>
<evidence type="ECO:0000313" key="3">
    <source>
        <dbReference type="Proteomes" id="UP001549921"/>
    </source>
</evidence>
<reference evidence="2 3" key="1">
    <citation type="submission" date="2024-06" db="EMBL/GenBank/DDBJ databases">
        <title>A chromosome-level genome assembly of beet webworm, Loxostege sticticalis.</title>
        <authorList>
            <person name="Zhang Y."/>
        </authorList>
    </citation>
    <scope>NUCLEOTIDE SEQUENCE [LARGE SCALE GENOMIC DNA]</scope>
    <source>
        <strain evidence="2">AQ028</strain>
        <tissue evidence="2">Male pupae</tissue>
    </source>
</reference>
<proteinExistence type="predicted"/>
<dbReference type="EMBL" id="JBEDNZ010000011">
    <property type="protein sequence ID" value="KAL0832003.1"/>
    <property type="molecule type" value="Genomic_DNA"/>
</dbReference>
<accession>A0ABD0T1W8</accession>
<name>A0ABD0T1W8_LOXSC</name>
<dbReference type="Pfam" id="PF21788">
    <property type="entry name" value="TNP-like_GBD"/>
    <property type="match status" value="1"/>
</dbReference>
<evidence type="ECO:0000313" key="2">
    <source>
        <dbReference type="EMBL" id="KAL0832003.1"/>
    </source>
</evidence>
<sequence>MDEVNVRALENLRSTVSSWKHIEQFFELDNCNPHFVFAPTLSQHHIQPNGKEKRRVKLATQIFNELPARAVATATFLENFNNLFDLLNADVPYRQEGKP</sequence>
<gene>
    <name evidence="2" type="ORF">ABMA28_001502</name>
</gene>